<dbReference type="AlphaFoldDB" id="A0A0C3KTY0"/>
<dbReference type="OrthoDB" id="3227317at2759"/>
<feature type="transmembrane region" description="Helical" evidence="2">
    <location>
        <begin position="182"/>
        <end position="206"/>
    </location>
</feature>
<reference evidence="4 5" key="1">
    <citation type="submission" date="2014-04" db="EMBL/GenBank/DDBJ databases">
        <authorList>
            <consortium name="DOE Joint Genome Institute"/>
            <person name="Kuo A."/>
            <person name="Girlanda M."/>
            <person name="Perotto S."/>
            <person name="Kohler A."/>
            <person name="Nagy L.G."/>
            <person name="Floudas D."/>
            <person name="Copeland A."/>
            <person name="Barry K.W."/>
            <person name="Cichocki N."/>
            <person name="Veneault-Fourrey C."/>
            <person name="LaButti K."/>
            <person name="Lindquist E.A."/>
            <person name="Lipzen A."/>
            <person name="Lundell T."/>
            <person name="Morin E."/>
            <person name="Murat C."/>
            <person name="Sun H."/>
            <person name="Tunlid A."/>
            <person name="Henrissat B."/>
            <person name="Grigoriev I.V."/>
            <person name="Hibbett D.S."/>
            <person name="Martin F."/>
            <person name="Nordberg H.P."/>
            <person name="Cantor M.N."/>
            <person name="Hua S.X."/>
        </authorList>
    </citation>
    <scope>NUCLEOTIDE SEQUENCE [LARGE SCALE GENOMIC DNA]</scope>
    <source>
        <strain evidence="4 5">MUT 4182</strain>
    </source>
</reference>
<accession>A0A0C3KTY0</accession>
<gene>
    <name evidence="4" type="ORF">M407DRAFT_25683</name>
</gene>
<organism evidence="4 5">
    <name type="scientific">Tulasnella calospora MUT 4182</name>
    <dbReference type="NCBI Taxonomy" id="1051891"/>
    <lineage>
        <taxon>Eukaryota</taxon>
        <taxon>Fungi</taxon>
        <taxon>Dikarya</taxon>
        <taxon>Basidiomycota</taxon>
        <taxon>Agaricomycotina</taxon>
        <taxon>Agaricomycetes</taxon>
        <taxon>Cantharellales</taxon>
        <taxon>Tulasnellaceae</taxon>
        <taxon>Tulasnella</taxon>
    </lineage>
</organism>
<keyword evidence="5" id="KW-1185">Reference proteome</keyword>
<evidence type="ECO:0000313" key="5">
    <source>
        <dbReference type="Proteomes" id="UP000054248"/>
    </source>
</evidence>
<feature type="compositionally biased region" description="Low complexity" evidence="1">
    <location>
        <begin position="446"/>
        <end position="455"/>
    </location>
</feature>
<sequence>MAQRLAQLLILLVAICCCLVKADQTIVVDGQDQSIQYHTVQSGDGNATWTRVERSPDSCDTPQMLTSRIGDYMTFTFTGTGVQVVGTIGKKRGLIQFALDGQNTTLKDRSNQQLACDSVLYQVTGLPNQQHTVMATLVGKDINFSSGAVDGFLLVDTRFRSRCVAFDSGRYYIPGGGGSSNVGAIAGGVVAGILALVAAGVGYWWYLRRKKQQNQDPRRASAGAFIDSDDVPGHLQGKAASPGLIATPFEWNGPGSQFGGTPGTYHAGLPGGVTPTTESGTLVASPNNPPSSYFQPASSSNGRTNTYSMSSISDVKRDSNLAGTPGVGAALGYGVTHPDSPETIMASPRTSVHPGGDQRASAVIDETHLVDRIANRLADIMTTRTGGVGVLDQIAPPPMYSGPAGPGGPAPPPQQQSPPPNAGSPGAAPTALPYPTGRDSAPTQLAYAQYPYQSSSPPPRNESYPGSNRF</sequence>
<dbReference type="HOGENOM" id="CLU_581653_0_0_1"/>
<feature type="chain" id="PRO_5002166352" evidence="3">
    <location>
        <begin position="23"/>
        <end position="470"/>
    </location>
</feature>
<reference evidence="5" key="2">
    <citation type="submission" date="2015-01" db="EMBL/GenBank/DDBJ databases">
        <title>Evolutionary Origins and Diversification of the Mycorrhizal Mutualists.</title>
        <authorList>
            <consortium name="DOE Joint Genome Institute"/>
            <consortium name="Mycorrhizal Genomics Consortium"/>
            <person name="Kohler A."/>
            <person name="Kuo A."/>
            <person name="Nagy L.G."/>
            <person name="Floudas D."/>
            <person name="Copeland A."/>
            <person name="Barry K.W."/>
            <person name="Cichocki N."/>
            <person name="Veneault-Fourrey C."/>
            <person name="LaButti K."/>
            <person name="Lindquist E.A."/>
            <person name="Lipzen A."/>
            <person name="Lundell T."/>
            <person name="Morin E."/>
            <person name="Murat C."/>
            <person name="Riley R."/>
            <person name="Ohm R."/>
            <person name="Sun H."/>
            <person name="Tunlid A."/>
            <person name="Henrissat B."/>
            <person name="Grigoriev I.V."/>
            <person name="Hibbett D.S."/>
            <person name="Martin F."/>
        </authorList>
    </citation>
    <scope>NUCLEOTIDE SEQUENCE [LARGE SCALE GENOMIC DNA]</scope>
    <source>
        <strain evidence="5">MUT 4182</strain>
    </source>
</reference>
<feature type="compositionally biased region" description="Pro residues" evidence="1">
    <location>
        <begin position="395"/>
        <end position="422"/>
    </location>
</feature>
<feature type="region of interest" description="Disordered" evidence="1">
    <location>
        <begin position="389"/>
        <end position="470"/>
    </location>
</feature>
<keyword evidence="2" id="KW-0812">Transmembrane</keyword>
<feature type="signal peptide" evidence="3">
    <location>
        <begin position="1"/>
        <end position="22"/>
    </location>
</feature>
<evidence type="ECO:0000256" key="1">
    <source>
        <dbReference type="SAM" id="MobiDB-lite"/>
    </source>
</evidence>
<dbReference type="EMBL" id="KN823051">
    <property type="protein sequence ID" value="KIO24933.1"/>
    <property type="molecule type" value="Genomic_DNA"/>
</dbReference>
<evidence type="ECO:0000256" key="3">
    <source>
        <dbReference type="SAM" id="SignalP"/>
    </source>
</evidence>
<protein>
    <submittedName>
        <fullName evidence="4">Uncharacterized protein</fullName>
    </submittedName>
</protein>
<keyword evidence="2" id="KW-0472">Membrane</keyword>
<name>A0A0C3KTY0_9AGAM</name>
<feature type="region of interest" description="Disordered" evidence="1">
    <location>
        <begin position="276"/>
        <end position="304"/>
    </location>
</feature>
<keyword evidence="3" id="KW-0732">Signal</keyword>
<dbReference type="CDD" id="cd12087">
    <property type="entry name" value="TM_EGFR-like"/>
    <property type="match status" value="1"/>
</dbReference>
<dbReference type="Gene3D" id="2.60.120.260">
    <property type="entry name" value="Galactose-binding domain-like"/>
    <property type="match status" value="1"/>
</dbReference>
<evidence type="ECO:0000313" key="4">
    <source>
        <dbReference type="EMBL" id="KIO24933.1"/>
    </source>
</evidence>
<proteinExistence type="predicted"/>
<evidence type="ECO:0000256" key="2">
    <source>
        <dbReference type="SAM" id="Phobius"/>
    </source>
</evidence>
<keyword evidence="2" id="KW-1133">Transmembrane helix</keyword>
<dbReference type="Proteomes" id="UP000054248">
    <property type="component" value="Unassembled WGS sequence"/>
</dbReference>